<protein>
    <submittedName>
        <fullName evidence="2">Uncharacterized protein LOC104266792</fullName>
    </submittedName>
</protein>
<feature type="transmembrane region" description="Helical" evidence="1">
    <location>
        <begin position="112"/>
        <end position="130"/>
    </location>
</feature>
<proteinExistence type="evidence at transcript level"/>
<evidence type="ECO:0000313" key="2">
    <source>
        <dbReference type="EMBL" id="CAB3263241.1"/>
    </source>
</evidence>
<gene>
    <name evidence="2" type="primary">LOC104266792</name>
</gene>
<dbReference type="EMBL" id="LR787379">
    <property type="protein sequence ID" value="CAB3263241.1"/>
    <property type="molecule type" value="mRNA"/>
</dbReference>
<keyword evidence="1" id="KW-0472">Membrane</keyword>
<feature type="transmembrane region" description="Helical" evidence="1">
    <location>
        <begin position="64"/>
        <end position="85"/>
    </location>
</feature>
<dbReference type="AlphaFoldDB" id="A0A6F9DJ60"/>
<sequence length="184" mass="21053">MTQHRNSLHKTRVKERRHSDGIAVDMHGSNVLNRITKTHLRIKIVSLKPIPRVLWPTTPTKRGYVSYTTYFVALFLEAIVCYLISGRGFNDNDTVLVGSNVSNPSCVLHTDLILLKTSSICILFFIFFIGDDNITRLSDGRHMSRRGGASTHKKKKELMKYTRINLCTNYIHKFSGSSLFYVFN</sequence>
<evidence type="ECO:0000256" key="1">
    <source>
        <dbReference type="SAM" id="Phobius"/>
    </source>
</evidence>
<accession>A0A6F9DJ60</accession>
<reference evidence="2" key="1">
    <citation type="submission" date="2020-04" db="EMBL/GenBank/DDBJ databases">
        <authorList>
            <person name="Neveu A P."/>
        </authorList>
    </citation>
    <scope>NUCLEOTIDE SEQUENCE</scope>
    <source>
        <tissue evidence="2">Whole embryo</tissue>
    </source>
</reference>
<keyword evidence="1" id="KW-1133">Transmembrane helix</keyword>
<name>A0A6F9DJ60_9ASCI</name>
<organism evidence="2">
    <name type="scientific">Phallusia mammillata</name>
    <dbReference type="NCBI Taxonomy" id="59560"/>
    <lineage>
        <taxon>Eukaryota</taxon>
        <taxon>Metazoa</taxon>
        <taxon>Chordata</taxon>
        <taxon>Tunicata</taxon>
        <taxon>Ascidiacea</taxon>
        <taxon>Phlebobranchia</taxon>
        <taxon>Ascidiidae</taxon>
        <taxon>Phallusia</taxon>
    </lineage>
</organism>
<keyword evidence="1" id="KW-0812">Transmembrane</keyword>